<sequence>MFVTVKNGGFVRHGKKYVVHGANYWQGMNLASTQGGDRARLEKELDQMAAMGINHLRIMAGSEGPDTEPERMRPSLMPEPGQYNEAIFQGLDYLLDAMAKRDMTATMVLNNFWHWSGGLSQYVAWVTHTVPPYPTRDPATFPVFVKYAQRFYLDETVQELANSLFKNHIQVVQTRRNIFNGNTYNEDPVIMSWQIANEPFEAPASWYDDLAKTIKQGAPRQLVSSGIESKLDVTDFIHGTQSMDYATCHLWVENWGIYHPKDPNSLLAALNFATDYLATRANWARQLGKPIILEEFGMCRDAWKQPDNDNAKYDPATTTNHRDAYFDQVLAQVSVTHDEFCGFLFWAYGGVGRPTNDPNQFDMVWTGDPPHEPNGWYSIYDNDTTTKLIAKYCHDKRSCQL</sequence>
<dbReference type="InterPro" id="IPR017853">
    <property type="entry name" value="GH"/>
</dbReference>
<dbReference type="PANTHER" id="PTHR31451:SF40">
    <property type="entry name" value="GLYCOSIDE HYDROLASE FAMILY 5 DOMAIN-CONTAINING PROTEIN"/>
    <property type="match status" value="1"/>
</dbReference>
<accession>A0A1X2GEX7</accession>
<feature type="domain" description="Glycoside hydrolase family 5" evidence="6">
    <location>
        <begin position="2"/>
        <end position="395"/>
    </location>
</feature>
<proteinExistence type="inferred from homology"/>
<dbReference type="AlphaFoldDB" id="A0A1X2GEX7"/>
<evidence type="ECO:0000256" key="1">
    <source>
        <dbReference type="ARBA" id="ARBA00001678"/>
    </source>
</evidence>
<name>A0A1X2GEX7_9FUNG</name>
<dbReference type="EMBL" id="MCGT01000018">
    <property type="protein sequence ID" value="ORX52304.1"/>
    <property type="molecule type" value="Genomic_DNA"/>
</dbReference>
<dbReference type="InterPro" id="IPR001547">
    <property type="entry name" value="Glyco_hydro_5"/>
</dbReference>
<protein>
    <recommendedName>
        <fullName evidence="3">mannan endo-1,4-beta-mannosidase</fullName>
        <ecNumber evidence="3">3.2.1.78</ecNumber>
    </recommendedName>
</protein>
<dbReference type="STRING" id="101127.A0A1X2GEX7"/>
<comment type="similarity">
    <text evidence="2">Belongs to the glycosyl hydrolase 5 (cellulase A) family.</text>
</comment>
<evidence type="ECO:0000313" key="7">
    <source>
        <dbReference type="EMBL" id="ORX52304.1"/>
    </source>
</evidence>
<dbReference type="OrthoDB" id="406631at2759"/>
<keyword evidence="8" id="KW-1185">Reference proteome</keyword>
<comment type="catalytic activity">
    <reaction evidence="1">
        <text>Random hydrolysis of (1-&gt;4)-beta-D-mannosidic linkages in mannans, galactomannans and glucomannans.</text>
        <dbReference type="EC" id="3.2.1.78"/>
    </reaction>
</comment>
<evidence type="ECO:0000256" key="3">
    <source>
        <dbReference type="ARBA" id="ARBA00012706"/>
    </source>
</evidence>
<reference evidence="7 8" key="1">
    <citation type="submission" date="2016-07" db="EMBL/GenBank/DDBJ databases">
        <title>Pervasive Adenine N6-methylation of Active Genes in Fungi.</title>
        <authorList>
            <consortium name="DOE Joint Genome Institute"/>
            <person name="Mondo S.J."/>
            <person name="Dannebaum R.O."/>
            <person name="Kuo R.C."/>
            <person name="Labutti K."/>
            <person name="Haridas S."/>
            <person name="Kuo A."/>
            <person name="Salamov A."/>
            <person name="Ahrendt S.R."/>
            <person name="Lipzen A."/>
            <person name="Sullivan W."/>
            <person name="Andreopoulos W.B."/>
            <person name="Clum A."/>
            <person name="Lindquist E."/>
            <person name="Daum C."/>
            <person name="Ramamoorthy G.K."/>
            <person name="Gryganskyi A."/>
            <person name="Culley D."/>
            <person name="Magnuson J.K."/>
            <person name="James T.Y."/>
            <person name="O'Malley M.A."/>
            <person name="Stajich J.E."/>
            <person name="Spatafora J.W."/>
            <person name="Visel A."/>
            <person name="Grigoriev I.V."/>
        </authorList>
    </citation>
    <scope>NUCLEOTIDE SEQUENCE [LARGE SCALE GENOMIC DNA]</scope>
    <source>
        <strain evidence="7 8">NRRL 3301</strain>
    </source>
</reference>
<dbReference type="GO" id="GO:0016985">
    <property type="term" value="F:mannan endo-1,4-beta-mannosidase activity"/>
    <property type="evidence" value="ECO:0007669"/>
    <property type="project" value="UniProtKB-EC"/>
</dbReference>
<dbReference type="InterPro" id="IPR045053">
    <property type="entry name" value="MAN-like"/>
</dbReference>
<evidence type="ECO:0000313" key="8">
    <source>
        <dbReference type="Proteomes" id="UP000242146"/>
    </source>
</evidence>
<evidence type="ECO:0000256" key="4">
    <source>
        <dbReference type="ARBA" id="ARBA00022801"/>
    </source>
</evidence>
<gene>
    <name evidence="7" type="ORF">DM01DRAFT_1323425</name>
</gene>
<dbReference type="SUPFAM" id="SSF51445">
    <property type="entry name" value="(Trans)glycosidases"/>
    <property type="match status" value="1"/>
</dbReference>
<comment type="caution">
    <text evidence="7">The sequence shown here is derived from an EMBL/GenBank/DDBJ whole genome shotgun (WGS) entry which is preliminary data.</text>
</comment>
<keyword evidence="4 7" id="KW-0378">Hydrolase</keyword>
<dbReference type="Gene3D" id="3.20.20.80">
    <property type="entry name" value="Glycosidases"/>
    <property type="match status" value="1"/>
</dbReference>
<dbReference type="Pfam" id="PF26410">
    <property type="entry name" value="GH5_mannosidase"/>
    <property type="match status" value="1"/>
</dbReference>
<keyword evidence="5" id="KW-0326">Glycosidase</keyword>
<dbReference type="PANTHER" id="PTHR31451">
    <property type="match status" value="1"/>
</dbReference>
<dbReference type="EC" id="3.2.1.78" evidence="3"/>
<evidence type="ECO:0000256" key="5">
    <source>
        <dbReference type="ARBA" id="ARBA00023295"/>
    </source>
</evidence>
<evidence type="ECO:0000256" key="2">
    <source>
        <dbReference type="ARBA" id="ARBA00005641"/>
    </source>
</evidence>
<dbReference type="Proteomes" id="UP000242146">
    <property type="component" value="Unassembled WGS sequence"/>
</dbReference>
<feature type="non-terminal residue" evidence="7">
    <location>
        <position position="1"/>
    </location>
</feature>
<organism evidence="7 8">
    <name type="scientific">Hesseltinella vesiculosa</name>
    <dbReference type="NCBI Taxonomy" id="101127"/>
    <lineage>
        <taxon>Eukaryota</taxon>
        <taxon>Fungi</taxon>
        <taxon>Fungi incertae sedis</taxon>
        <taxon>Mucoromycota</taxon>
        <taxon>Mucoromycotina</taxon>
        <taxon>Mucoromycetes</taxon>
        <taxon>Mucorales</taxon>
        <taxon>Cunninghamellaceae</taxon>
        <taxon>Hesseltinella</taxon>
    </lineage>
</organism>
<evidence type="ECO:0000259" key="6">
    <source>
        <dbReference type="Pfam" id="PF26410"/>
    </source>
</evidence>